<dbReference type="Gene3D" id="1.10.10.10">
    <property type="entry name" value="Winged helix-like DNA-binding domain superfamily/Winged helix DNA-binding domain"/>
    <property type="match status" value="1"/>
</dbReference>
<evidence type="ECO:0000313" key="3">
    <source>
        <dbReference type="EMBL" id="ORW70155.1"/>
    </source>
</evidence>
<dbReference type="SUPFAM" id="SSF52788">
    <property type="entry name" value="Phosphotyrosine protein phosphatases I"/>
    <property type="match status" value="1"/>
</dbReference>
<dbReference type="SMART" id="SM00226">
    <property type="entry name" value="LMWPc"/>
    <property type="match status" value="1"/>
</dbReference>
<dbReference type="InterPro" id="IPR036196">
    <property type="entry name" value="Ptyr_pPase_sf"/>
</dbReference>
<gene>
    <name evidence="3" type="ORF">AWC23_18430</name>
</gene>
<dbReference type="PANTHER" id="PTHR43428">
    <property type="entry name" value="ARSENATE REDUCTASE"/>
    <property type="match status" value="1"/>
</dbReference>
<feature type="domain" description="HTH arsR-type" evidence="2">
    <location>
        <begin position="1"/>
        <end position="98"/>
    </location>
</feature>
<dbReference type="InterPro" id="IPR036390">
    <property type="entry name" value="WH_DNA-bd_sf"/>
</dbReference>
<dbReference type="SUPFAM" id="SSF46785">
    <property type="entry name" value="Winged helix' DNA-binding domain"/>
    <property type="match status" value="1"/>
</dbReference>
<evidence type="ECO:0000259" key="2">
    <source>
        <dbReference type="PROSITE" id="PS50987"/>
    </source>
</evidence>
<comment type="caution">
    <text evidence="3">The sequence shown here is derived from an EMBL/GenBank/DDBJ whole genome shotgun (WGS) entry which is preliminary data.</text>
</comment>
<keyword evidence="1" id="KW-0059">Arsenical resistance</keyword>
<dbReference type="InterPro" id="IPR023485">
    <property type="entry name" value="Ptyr_pPase"/>
</dbReference>
<keyword evidence="4" id="KW-1185">Reference proteome</keyword>
<dbReference type="Gene3D" id="3.40.50.2300">
    <property type="match status" value="1"/>
</dbReference>
<dbReference type="InterPro" id="IPR036388">
    <property type="entry name" value="WH-like_DNA-bd_sf"/>
</dbReference>
<dbReference type="CDD" id="cd00090">
    <property type="entry name" value="HTH_ARSR"/>
    <property type="match status" value="1"/>
</dbReference>
<sequence length="249" mass="27107">MVTTGRAEVPQLMRMASHPLRWALLTELAVGDRRVRELATAVDEPQNLVSYHLRLLRAAGLVAARRSSFDGRDSYYHLDLERCAGAFAEAATALHPALGTPPVSDRKPPARSVLFLCTGNSARSPMAEALLRERGQGRVRVASAGSHPKPVLHPDAVRIMRDEYGIDLRGSRPQALAVVARRRFDRVITLCDKVREYAAAQNLPTAMHWSLPDPAADGGGPREFRQLAGELDSRIGFLLPALAASPDGP</sequence>
<dbReference type="CDD" id="cd16345">
    <property type="entry name" value="LMWP_ArsC"/>
    <property type="match status" value="1"/>
</dbReference>
<dbReference type="InterPro" id="IPR001845">
    <property type="entry name" value="HTH_ArsR_DNA-bd_dom"/>
</dbReference>
<dbReference type="EMBL" id="LQPR01000041">
    <property type="protein sequence ID" value="ORW70155.1"/>
    <property type="molecule type" value="Genomic_DNA"/>
</dbReference>
<protein>
    <submittedName>
        <fullName evidence="3">ArsR family transcriptional regulator</fullName>
    </submittedName>
</protein>
<dbReference type="InterPro" id="IPR011991">
    <property type="entry name" value="ArsR-like_HTH"/>
</dbReference>
<dbReference type="Pfam" id="PF01451">
    <property type="entry name" value="LMWPc"/>
    <property type="match status" value="1"/>
</dbReference>
<proteinExistence type="predicted"/>
<evidence type="ECO:0000313" key="4">
    <source>
        <dbReference type="Proteomes" id="UP000193387"/>
    </source>
</evidence>
<dbReference type="GO" id="GO:0046685">
    <property type="term" value="P:response to arsenic-containing substance"/>
    <property type="evidence" value="ECO:0007669"/>
    <property type="project" value="UniProtKB-KW"/>
</dbReference>
<dbReference type="PROSITE" id="PS50987">
    <property type="entry name" value="HTH_ARSR_2"/>
    <property type="match status" value="1"/>
</dbReference>
<dbReference type="AlphaFoldDB" id="A0AAJ3TW44"/>
<reference evidence="3 4" key="1">
    <citation type="submission" date="2016-01" db="EMBL/GenBank/DDBJ databases">
        <title>The new phylogeny of the genus Mycobacterium.</title>
        <authorList>
            <person name="Tarcisio F."/>
            <person name="Conor M."/>
            <person name="Antonella G."/>
            <person name="Elisabetta G."/>
            <person name="Giulia F.S."/>
            <person name="Sara T."/>
            <person name="Anna F."/>
            <person name="Clotilde B."/>
            <person name="Roberto B."/>
            <person name="Veronica D.S."/>
            <person name="Fabio R."/>
            <person name="Monica P."/>
            <person name="Olivier J."/>
            <person name="Enrico T."/>
            <person name="Nicola S."/>
        </authorList>
    </citation>
    <scope>NUCLEOTIDE SEQUENCE [LARGE SCALE GENOMIC DNA]</scope>
    <source>
        <strain evidence="3 4">DSM 44616</strain>
    </source>
</reference>
<dbReference type="GO" id="GO:0003700">
    <property type="term" value="F:DNA-binding transcription factor activity"/>
    <property type="evidence" value="ECO:0007669"/>
    <property type="project" value="InterPro"/>
</dbReference>
<evidence type="ECO:0000256" key="1">
    <source>
        <dbReference type="ARBA" id="ARBA00022849"/>
    </source>
</evidence>
<dbReference type="Proteomes" id="UP000193387">
    <property type="component" value="Unassembled WGS sequence"/>
</dbReference>
<name>A0AAJ3TW44_9MYCO</name>
<dbReference type="RefSeq" id="WP_085256821.1">
    <property type="nucleotide sequence ID" value="NZ_AP022573.1"/>
</dbReference>
<dbReference type="SMART" id="SM00418">
    <property type="entry name" value="HTH_ARSR"/>
    <property type="match status" value="1"/>
</dbReference>
<organism evidence="3 4">
    <name type="scientific">Mycobacterium saskatchewanense</name>
    <dbReference type="NCBI Taxonomy" id="220927"/>
    <lineage>
        <taxon>Bacteria</taxon>
        <taxon>Bacillati</taxon>
        <taxon>Actinomycetota</taxon>
        <taxon>Actinomycetes</taxon>
        <taxon>Mycobacteriales</taxon>
        <taxon>Mycobacteriaceae</taxon>
        <taxon>Mycobacterium</taxon>
        <taxon>Mycobacterium simiae complex</taxon>
    </lineage>
</organism>
<dbReference type="Pfam" id="PF01022">
    <property type="entry name" value="HTH_5"/>
    <property type="match status" value="1"/>
</dbReference>
<dbReference type="PANTHER" id="PTHR43428:SF1">
    <property type="entry name" value="ARSENATE REDUCTASE"/>
    <property type="match status" value="1"/>
</dbReference>
<accession>A0AAJ3TW44</accession>